<proteinExistence type="predicted"/>
<keyword evidence="3" id="KW-1185">Reference proteome</keyword>
<keyword evidence="1" id="KW-0472">Membrane</keyword>
<dbReference type="AlphaFoldDB" id="A0A7R9L4W0"/>
<protein>
    <submittedName>
        <fullName evidence="2">Uncharacterized protein</fullName>
    </submittedName>
</protein>
<evidence type="ECO:0000313" key="2">
    <source>
        <dbReference type="EMBL" id="CAD7633981.1"/>
    </source>
</evidence>
<name>A0A7R9L4W0_9ACAR</name>
<dbReference type="EMBL" id="OC868318">
    <property type="protein sequence ID" value="CAD7633981.1"/>
    <property type="molecule type" value="Genomic_DNA"/>
</dbReference>
<accession>A0A7R9L4W0</accession>
<feature type="transmembrane region" description="Helical" evidence="1">
    <location>
        <begin position="26"/>
        <end position="45"/>
    </location>
</feature>
<sequence>MLARVVGRYQKYVAVIKQGWDEVPTLFFSVGIGVVAGICMVYRVAHTPPGGHITRFKERYMVMRPNDDRLIGYPKEYVTDRELLK</sequence>
<keyword evidence="1" id="KW-1133">Transmembrane helix</keyword>
<dbReference type="EMBL" id="CAJPIZ010013743">
    <property type="protein sequence ID" value="CAG2114411.1"/>
    <property type="molecule type" value="Genomic_DNA"/>
</dbReference>
<dbReference type="Proteomes" id="UP000759131">
    <property type="component" value="Unassembled WGS sequence"/>
</dbReference>
<gene>
    <name evidence="2" type="ORF">OSB1V03_LOCUS14377</name>
</gene>
<dbReference type="OrthoDB" id="6600151at2759"/>
<evidence type="ECO:0000313" key="3">
    <source>
        <dbReference type="Proteomes" id="UP000759131"/>
    </source>
</evidence>
<reference evidence="2" key="1">
    <citation type="submission" date="2020-11" db="EMBL/GenBank/DDBJ databases">
        <authorList>
            <person name="Tran Van P."/>
        </authorList>
    </citation>
    <scope>NUCLEOTIDE SEQUENCE</scope>
</reference>
<evidence type="ECO:0000256" key="1">
    <source>
        <dbReference type="SAM" id="Phobius"/>
    </source>
</evidence>
<keyword evidence="1" id="KW-0812">Transmembrane</keyword>
<organism evidence="2">
    <name type="scientific">Medioppia subpectinata</name>
    <dbReference type="NCBI Taxonomy" id="1979941"/>
    <lineage>
        <taxon>Eukaryota</taxon>
        <taxon>Metazoa</taxon>
        <taxon>Ecdysozoa</taxon>
        <taxon>Arthropoda</taxon>
        <taxon>Chelicerata</taxon>
        <taxon>Arachnida</taxon>
        <taxon>Acari</taxon>
        <taxon>Acariformes</taxon>
        <taxon>Sarcoptiformes</taxon>
        <taxon>Oribatida</taxon>
        <taxon>Brachypylina</taxon>
        <taxon>Oppioidea</taxon>
        <taxon>Oppiidae</taxon>
        <taxon>Medioppia</taxon>
    </lineage>
</organism>